<gene>
    <name evidence="2" type="ORF">NCTC13063_01472</name>
</gene>
<dbReference type="AlphaFoldDB" id="A0AAQ1ZIG6"/>
<dbReference type="RefSeq" id="WP_115153717.1">
    <property type="nucleotide sequence ID" value="NZ_DBFWLE010000024.1"/>
</dbReference>
<evidence type="ECO:0000313" key="2">
    <source>
        <dbReference type="EMBL" id="SUB80189.1"/>
    </source>
</evidence>
<evidence type="ECO:0000313" key="3">
    <source>
        <dbReference type="Proteomes" id="UP000255283"/>
    </source>
</evidence>
<organism evidence="2 3">
    <name type="scientific">Segatella buccae</name>
    <dbReference type="NCBI Taxonomy" id="28126"/>
    <lineage>
        <taxon>Bacteria</taxon>
        <taxon>Pseudomonadati</taxon>
        <taxon>Bacteroidota</taxon>
        <taxon>Bacteroidia</taxon>
        <taxon>Bacteroidales</taxon>
        <taxon>Prevotellaceae</taxon>
        <taxon>Segatella</taxon>
    </lineage>
</organism>
<feature type="signal peptide" evidence="1">
    <location>
        <begin position="1"/>
        <end position="20"/>
    </location>
</feature>
<feature type="chain" id="PRO_5043046862" description="Outer membrane protein beta-barrel domain-containing protein" evidence="1">
    <location>
        <begin position="21"/>
        <end position="211"/>
    </location>
</feature>
<evidence type="ECO:0000256" key="1">
    <source>
        <dbReference type="SAM" id="SignalP"/>
    </source>
</evidence>
<accession>A0AAQ1ZIG6</accession>
<keyword evidence="1" id="KW-0732">Signal</keyword>
<dbReference type="EMBL" id="UGTJ01000001">
    <property type="protein sequence ID" value="SUB80189.1"/>
    <property type="molecule type" value="Genomic_DNA"/>
</dbReference>
<protein>
    <recommendedName>
        <fullName evidence="4">Outer membrane protein beta-barrel domain-containing protein</fullName>
    </recommendedName>
</protein>
<evidence type="ECO:0008006" key="4">
    <source>
        <dbReference type="Google" id="ProtNLM"/>
    </source>
</evidence>
<name>A0AAQ1ZIG6_9BACT</name>
<comment type="caution">
    <text evidence="2">The sequence shown here is derived from an EMBL/GenBank/DDBJ whole genome shotgun (WGS) entry which is preliminary data.</text>
</comment>
<reference evidence="2 3" key="1">
    <citation type="submission" date="2018-06" db="EMBL/GenBank/DDBJ databases">
        <authorList>
            <consortium name="Pathogen Informatics"/>
            <person name="Doyle S."/>
        </authorList>
    </citation>
    <scope>NUCLEOTIDE SEQUENCE [LARGE SCALE GENOMIC DNA]</scope>
    <source>
        <strain evidence="2 3">NCTC13063</strain>
    </source>
</reference>
<sequence>MVRIKLFALSLCFAVGLSGADARTSGGKLAKVGDRNEFRIGYSDGLTLAAASFWGIGLGDALTGTTRSDEVSTGVFGVGYRYAFGRFRVGADLGFAQVTSKVTRKDSKVPDMKETQLNFLVMPAAEMVYFKHGIVELYGSVATGVDITRTSEKGLTEAGRKMARAHAGTETGLAFQVNPIAVHVGNDRIGGFLETGLGYKGFLTAGVSLRF</sequence>
<dbReference type="Proteomes" id="UP000255283">
    <property type="component" value="Unassembled WGS sequence"/>
</dbReference>
<proteinExistence type="predicted"/>